<dbReference type="AlphaFoldDB" id="A0A7Y0F1W2"/>
<comment type="caution">
    <text evidence="2">The sequence shown here is derived from an EMBL/GenBank/DDBJ whole genome shotgun (WGS) entry which is preliminary data.</text>
</comment>
<evidence type="ECO:0000313" key="2">
    <source>
        <dbReference type="EMBL" id="NMN00481.1"/>
    </source>
</evidence>
<feature type="transmembrane region" description="Helical" evidence="1">
    <location>
        <begin position="6"/>
        <end position="27"/>
    </location>
</feature>
<sequence length="180" mass="20088">MFVFRSNDVMLVMFMTVIVAHIFAYIVRHMIRKECIMAASLQGFTEVSLTEPALKPKLTVTDSVLRFNKDTAKALGYPAYVKVFINERSRRIAIQPCAKDEPNAVKFSKPVEKQLLSISVKTPKVLEAVLPFFPLEPAPEGETSYKAVPGTEFPKEQVVIFDVADAVAGSMKHRGPKKSK</sequence>
<protein>
    <submittedName>
        <fullName evidence="2">Uncharacterized protein</fullName>
    </submittedName>
</protein>
<accession>A0A7Y0F1W2</accession>
<evidence type="ECO:0000256" key="1">
    <source>
        <dbReference type="SAM" id="Phobius"/>
    </source>
</evidence>
<keyword evidence="1" id="KW-0812">Transmembrane</keyword>
<name>A0A7Y0F1W2_9BIFI</name>
<organism evidence="2 3">
    <name type="scientific">Bifidobacterium moraviense</name>
    <dbReference type="NCBI Taxonomy" id="2675323"/>
    <lineage>
        <taxon>Bacteria</taxon>
        <taxon>Bacillati</taxon>
        <taxon>Actinomycetota</taxon>
        <taxon>Actinomycetes</taxon>
        <taxon>Bifidobacteriales</taxon>
        <taxon>Bifidobacteriaceae</taxon>
        <taxon>Bifidobacterium</taxon>
    </lineage>
</organism>
<gene>
    <name evidence="2" type="ORF">G1C96_1060</name>
</gene>
<reference evidence="2 3" key="1">
    <citation type="submission" date="2020-02" db="EMBL/GenBank/DDBJ databases">
        <title>Characterization of phylogenetic diversity of novel bifidobacterial species isolated in Czech ZOOs.</title>
        <authorList>
            <person name="Lugli G.A."/>
            <person name="Vera N.B."/>
            <person name="Ventura M."/>
        </authorList>
    </citation>
    <scope>NUCLEOTIDE SEQUENCE [LARGE SCALE GENOMIC DNA]</scope>
    <source>
        <strain evidence="2 3">DSM 109958</strain>
    </source>
</reference>
<keyword evidence="3" id="KW-1185">Reference proteome</keyword>
<keyword evidence="1" id="KW-0472">Membrane</keyword>
<dbReference type="Proteomes" id="UP000588277">
    <property type="component" value="Unassembled WGS sequence"/>
</dbReference>
<proteinExistence type="predicted"/>
<keyword evidence="1" id="KW-1133">Transmembrane helix</keyword>
<dbReference type="EMBL" id="JAAIIH010000006">
    <property type="protein sequence ID" value="NMN00481.1"/>
    <property type="molecule type" value="Genomic_DNA"/>
</dbReference>
<evidence type="ECO:0000313" key="3">
    <source>
        <dbReference type="Proteomes" id="UP000588277"/>
    </source>
</evidence>